<dbReference type="RefSeq" id="WP_094501925.1">
    <property type="nucleotide sequence ID" value="NZ_CAWNHI010000002.1"/>
</dbReference>
<dbReference type="Pfam" id="PF00668">
    <property type="entry name" value="Condensation"/>
    <property type="match status" value="1"/>
</dbReference>
<dbReference type="InterPro" id="IPR029058">
    <property type="entry name" value="AB_hydrolase_fold"/>
</dbReference>
<dbReference type="Pfam" id="PF00975">
    <property type="entry name" value="Thioesterase"/>
    <property type="match status" value="1"/>
</dbReference>
<dbReference type="Gene3D" id="3.30.559.30">
    <property type="entry name" value="Nonribosomal peptide synthetase, condensation domain"/>
    <property type="match status" value="1"/>
</dbReference>
<dbReference type="Gene3D" id="1.10.1200.10">
    <property type="entry name" value="ACP-like"/>
    <property type="match status" value="1"/>
</dbReference>
<dbReference type="GO" id="GO:0043041">
    <property type="term" value="P:amino acid activation for nonribosomal peptide biosynthetic process"/>
    <property type="evidence" value="ECO:0007669"/>
    <property type="project" value="TreeGrafter"/>
</dbReference>
<protein>
    <submittedName>
        <fullName evidence="2">Non-ribosomal peptide synthetase</fullName>
    </submittedName>
</protein>
<dbReference type="Gene3D" id="3.40.50.980">
    <property type="match status" value="2"/>
</dbReference>
<dbReference type="GO" id="GO:0003824">
    <property type="term" value="F:catalytic activity"/>
    <property type="evidence" value="ECO:0007669"/>
    <property type="project" value="InterPro"/>
</dbReference>
<dbReference type="PROSITE" id="PS50075">
    <property type="entry name" value="CARRIER"/>
    <property type="match status" value="1"/>
</dbReference>
<dbReference type="InterPro" id="IPR000873">
    <property type="entry name" value="AMP-dep_synth/lig_dom"/>
</dbReference>
<dbReference type="SUPFAM" id="SSF52777">
    <property type="entry name" value="CoA-dependent acyltransferases"/>
    <property type="match status" value="2"/>
</dbReference>
<dbReference type="Pfam" id="PF00550">
    <property type="entry name" value="PP-binding"/>
    <property type="match status" value="1"/>
</dbReference>
<dbReference type="InterPro" id="IPR025110">
    <property type="entry name" value="AMP-bd_C"/>
</dbReference>
<feature type="domain" description="Carrier" evidence="1">
    <location>
        <begin position="1007"/>
        <end position="1082"/>
    </location>
</feature>
<dbReference type="PROSITE" id="PS00455">
    <property type="entry name" value="AMP_BINDING"/>
    <property type="match status" value="1"/>
</dbReference>
<dbReference type="GO" id="GO:0005737">
    <property type="term" value="C:cytoplasm"/>
    <property type="evidence" value="ECO:0007669"/>
    <property type="project" value="TreeGrafter"/>
</dbReference>
<dbReference type="Gene3D" id="3.40.50.1820">
    <property type="entry name" value="alpha/beta hydrolase"/>
    <property type="match status" value="1"/>
</dbReference>
<dbReference type="SUPFAM" id="SSF47336">
    <property type="entry name" value="ACP-like"/>
    <property type="match status" value="1"/>
</dbReference>
<dbReference type="NCBIfam" id="TIGR01733">
    <property type="entry name" value="AA-adenyl-dom"/>
    <property type="match status" value="1"/>
</dbReference>
<dbReference type="CDD" id="cd19531">
    <property type="entry name" value="LCL_NRPS-like"/>
    <property type="match status" value="1"/>
</dbReference>
<evidence type="ECO:0000313" key="2">
    <source>
        <dbReference type="EMBL" id="ASU24355.1"/>
    </source>
</evidence>
<dbReference type="InterPro" id="IPR001242">
    <property type="entry name" value="Condensation_dom"/>
</dbReference>
<reference evidence="2 3" key="1">
    <citation type="submission" date="2017-08" db="EMBL/GenBank/DDBJ databases">
        <title>The Vibrio qinghaiensis sp.-Q67 is a luminous bacteria isolated firstly from Qinghai lake, Qinghai province, China, which has been proved to be very sensitive to detect environmental and food pollutants. Therefore, complete genome analysis of V. qinghaiensis sp.-Q67 highlights the potential application of this strain on detection of hazards in the contaminated environments.</title>
        <authorList>
            <person name="Gong L."/>
        </authorList>
    </citation>
    <scope>NUCLEOTIDE SEQUENCE [LARGE SCALE GENOMIC DNA]</scope>
    <source>
        <strain evidence="2 3">Q67</strain>
    </source>
</reference>
<dbReference type="GO" id="GO:0031177">
    <property type="term" value="F:phosphopantetheine binding"/>
    <property type="evidence" value="ECO:0007669"/>
    <property type="project" value="TreeGrafter"/>
</dbReference>
<dbReference type="Gene3D" id="3.30.559.10">
    <property type="entry name" value="Chloramphenicol acetyltransferase-like domain"/>
    <property type="match status" value="1"/>
</dbReference>
<dbReference type="GO" id="GO:0044550">
    <property type="term" value="P:secondary metabolite biosynthetic process"/>
    <property type="evidence" value="ECO:0007669"/>
    <property type="project" value="TreeGrafter"/>
</dbReference>
<dbReference type="FunFam" id="3.40.50.980:FF:000001">
    <property type="entry name" value="Non-ribosomal peptide synthetase"/>
    <property type="match status" value="1"/>
</dbReference>
<dbReference type="Pfam" id="PF00501">
    <property type="entry name" value="AMP-binding"/>
    <property type="match status" value="1"/>
</dbReference>
<gene>
    <name evidence="2" type="ORF">CCZ37_18085</name>
</gene>
<organism evidence="2 3">
    <name type="scientific">Vibrio qinghaiensis</name>
    <dbReference type="NCBI Taxonomy" id="2025808"/>
    <lineage>
        <taxon>Bacteria</taxon>
        <taxon>Pseudomonadati</taxon>
        <taxon>Pseudomonadota</taxon>
        <taxon>Gammaproteobacteria</taxon>
        <taxon>Vibrionales</taxon>
        <taxon>Vibrionaceae</taxon>
        <taxon>Vibrio</taxon>
    </lineage>
</organism>
<accession>A0A223N3I3</accession>
<keyword evidence="3" id="KW-1185">Reference proteome</keyword>
<dbReference type="InterPro" id="IPR045851">
    <property type="entry name" value="AMP-bd_C_sf"/>
</dbReference>
<dbReference type="KEGG" id="vqi:CCZ37_18085"/>
<dbReference type="EMBL" id="CP022742">
    <property type="protein sequence ID" value="ASU24355.1"/>
    <property type="molecule type" value="Genomic_DNA"/>
</dbReference>
<dbReference type="SUPFAM" id="SSF53474">
    <property type="entry name" value="alpha/beta-Hydrolases"/>
    <property type="match status" value="1"/>
</dbReference>
<dbReference type="InterPro" id="IPR036736">
    <property type="entry name" value="ACP-like_sf"/>
</dbReference>
<dbReference type="InterPro" id="IPR020845">
    <property type="entry name" value="AMP-binding_CS"/>
</dbReference>
<dbReference type="PANTHER" id="PTHR45527:SF1">
    <property type="entry name" value="FATTY ACID SYNTHASE"/>
    <property type="match status" value="1"/>
</dbReference>
<evidence type="ECO:0000259" key="1">
    <source>
        <dbReference type="PROSITE" id="PS50075"/>
    </source>
</evidence>
<name>A0A223N3I3_9VIBR</name>
<dbReference type="InterPro" id="IPR009081">
    <property type="entry name" value="PP-bd_ACP"/>
</dbReference>
<dbReference type="InterPro" id="IPR001031">
    <property type="entry name" value="Thioesterase"/>
</dbReference>
<sequence>MTTKTNQILNSMGLEELKRLAREKKQKKAQLMEESRCSITEPKRKIFPLTNAQKSIWTLDQFLEDNKAYNNPLAITCQIDHEFEPDRVERALTKMVNNHDIFRTTIRVVDGEPCQCIDNHLNFVFGFDDITSMAEVEKNQWVMRVAREEGRKNFDLTNGPLFRWRMAKTQSGEYIIMLTFHHIISDGWTVSLCFKEFMSIYFGQTVDHAAQFTDYALKENRWFEKGEYQQGLNYWRDKLSGVQGMLELATDHPRPDTLNFEGSYVGHLLDADFCHQLQFCAAKQGATTFHLMLAAYLLLLHKYSHQNDIVIGVPFANRGDAQTQEMMGLFMNTLPLRFNFNDNLPLSAVIEAAKTESKEAIAYQNVPFNRILDVVDYSRDARVNPLYQAVLTYQVYPHSRTNPWFTYSPLKVDYGVSKLDLNLWIEEDGDSLLCTFNYSTALFERATVQRMLRDLHTILAALVENPHQSIQALSLVTEDERQFLLKTCLPTEASKWLPVHHQFEQQALACPEGVAVRCEGRELSYADLNERAIQLAGQLVSQGVSHGEPVAILMEKSEHSVVAILAILKAGGCYLPIDMNLPESKISFILNDAKVKRVLLVGEVPIALKAMATQSSLNWIDILKTETSNTSPTLTHHPDNLDDGPAYIIYTSGSTGAPKGVCVYHSQLSHYCRAIAPVLGQTHRARYGLMSSFSTDLAHTMLFPALVGQGELEIVTNGLLESPEKLASYLKDKPLDCMKITPTHLSALLNVANAQHLLPERKLVLGGERLPISLIKKVKALKPNCEMVNHYGPTECTVGVTTLTIPEDVAGLEFQVAPIGQALDGSHVLVLDVNQQLLPAGVPGEICIGGAQLASGYLGLDEQTQGHFVPHPYCPGERLYRTGDKGRLLADGNLEYLGRLDRQVKVRGYRVELAEIEQALGQITNVEQVAVVEQQKAGAHRLVAYVVADNTGVQEEIKAELRQQLPAYMQPEVWMWLDSMPVTASGKINYQALPVAILNTQTAASSHPKNQTQARLLTLFQQALNNQQVGIEDDFFNLGGNSISALKLLIEVNKAFSTTLTLGQILENSSVARLGKLFEQVFDSVEYGSSIVMLNRGNPQRKPTLLLIHPAGGNVLCYDELVKGLSKEYPVYGVQVADFQGLAEYNRQVTTLAEHYVKQLGELAERSELVIGGWSLGGTIAFEMACQVQTLTGNQPKVLVFDQPAPQVNVDNSASMAEHDRLAYFAHKVELLTGTSFDTSGPQLAKMSQAERTQVFLTGFRKANLVPDNISAEDFQHFLAILQAHMKATDEYQGQPYSGPVVVVEAEEILIGRTRLKETGLGWQAYSEQPLTVLPAKGDHISMMNASHIGDLATRLQEVLL</sequence>
<dbReference type="Gene3D" id="3.30.300.30">
    <property type="match status" value="1"/>
</dbReference>
<dbReference type="InterPro" id="IPR023213">
    <property type="entry name" value="CAT-like_dom_sf"/>
</dbReference>
<dbReference type="PANTHER" id="PTHR45527">
    <property type="entry name" value="NONRIBOSOMAL PEPTIDE SYNTHETASE"/>
    <property type="match status" value="1"/>
</dbReference>
<proteinExistence type="predicted"/>
<dbReference type="Pfam" id="PF13193">
    <property type="entry name" value="AMP-binding_C"/>
    <property type="match status" value="1"/>
</dbReference>
<dbReference type="Gene3D" id="2.30.38.10">
    <property type="entry name" value="Luciferase, Domain 3"/>
    <property type="match status" value="1"/>
</dbReference>
<dbReference type="SUPFAM" id="SSF56801">
    <property type="entry name" value="Acetyl-CoA synthetase-like"/>
    <property type="match status" value="1"/>
</dbReference>
<dbReference type="Proteomes" id="UP000215148">
    <property type="component" value="Chromosome 2"/>
</dbReference>
<dbReference type="CDD" id="cd05930">
    <property type="entry name" value="A_NRPS"/>
    <property type="match status" value="1"/>
</dbReference>
<evidence type="ECO:0000313" key="3">
    <source>
        <dbReference type="Proteomes" id="UP000215148"/>
    </source>
</evidence>
<dbReference type="InterPro" id="IPR010071">
    <property type="entry name" value="AA_adenyl_dom"/>
</dbReference>